<dbReference type="EMBL" id="PGGN01000001">
    <property type="protein sequence ID" value="PSH59601.1"/>
    <property type="molecule type" value="Genomic_DNA"/>
</dbReference>
<dbReference type="GO" id="GO:0003677">
    <property type="term" value="F:DNA binding"/>
    <property type="evidence" value="ECO:0007669"/>
    <property type="project" value="UniProtKB-KW"/>
</dbReference>
<comment type="caution">
    <text evidence="2">The sequence shown here is derived from an EMBL/GenBank/DDBJ whole genome shotgun (WGS) entry which is preliminary data.</text>
</comment>
<dbReference type="OrthoDB" id="8546410at2"/>
<organism evidence="2 3">
    <name type="scientific">Phyllobacterium endophyticum</name>
    <dbReference type="NCBI Taxonomy" id="1149773"/>
    <lineage>
        <taxon>Bacteria</taxon>
        <taxon>Pseudomonadati</taxon>
        <taxon>Pseudomonadota</taxon>
        <taxon>Alphaproteobacteria</taxon>
        <taxon>Hyphomicrobiales</taxon>
        <taxon>Phyllobacteriaceae</taxon>
        <taxon>Phyllobacterium</taxon>
    </lineage>
</organism>
<evidence type="ECO:0000313" key="2">
    <source>
        <dbReference type="EMBL" id="PSH59601.1"/>
    </source>
</evidence>
<dbReference type="AlphaFoldDB" id="A0A2P7AZH4"/>
<protein>
    <submittedName>
        <fullName evidence="2">DNA-binding protein</fullName>
    </submittedName>
</protein>
<feature type="domain" description="Helix-turn-helix" evidence="1">
    <location>
        <begin position="16"/>
        <end position="63"/>
    </location>
</feature>
<dbReference type="InterPro" id="IPR041657">
    <property type="entry name" value="HTH_17"/>
</dbReference>
<dbReference type="InterPro" id="IPR009061">
    <property type="entry name" value="DNA-bd_dom_put_sf"/>
</dbReference>
<dbReference type="RefSeq" id="WP_106714904.1">
    <property type="nucleotide sequence ID" value="NZ_JACHXT010000002.1"/>
</dbReference>
<dbReference type="Pfam" id="PF12728">
    <property type="entry name" value="HTH_17"/>
    <property type="match status" value="1"/>
</dbReference>
<evidence type="ECO:0000313" key="3">
    <source>
        <dbReference type="Proteomes" id="UP000241158"/>
    </source>
</evidence>
<gene>
    <name evidence="2" type="ORF">CU100_02145</name>
</gene>
<keyword evidence="2" id="KW-0238">DNA-binding</keyword>
<reference evidence="3" key="1">
    <citation type="submission" date="2017-11" db="EMBL/GenBank/DDBJ databases">
        <authorList>
            <person name="Kuznetsova I."/>
            <person name="Sazanova A."/>
            <person name="Chirak E."/>
            <person name="Safronova V."/>
            <person name="Willems A."/>
        </authorList>
    </citation>
    <scope>NUCLEOTIDE SEQUENCE [LARGE SCALE GENOMIC DNA]</scope>
    <source>
        <strain evidence="3">PEPV15</strain>
    </source>
</reference>
<name>A0A2P7AZH4_9HYPH</name>
<dbReference type="SUPFAM" id="SSF46955">
    <property type="entry name" value="Putative DNA-binding domain"/>
    <property type="match status" value="1"/>
</dbReference>
<evidence type="ECO:0000259" key="1">
    <source>
        <dbReference type="Pfam" id="PF12728"/>
    </source>
</evidence>
<keyword evidence="3" id="KW-1185">Reference proteome</keyword>
<accession>A0A2P7AZH4</accession>
<dbReference type="Proteomes" id="UP000241158">
    <property type="component" value="Unassembled WGS sequence"/>
</dbReference>
<sequence length="145" mass="16598">MARRAHGRALRQHRNYTVDEAARVLRVAEGTVRRWMKSGLPALQDRKPALILGSDLADFLKSRKIVKRKCQLTECYCFSCREPRPPAFGEVEFLPMDSTSGNLRAICEECSTLMHKRVSVMNLEALKAILTVTIRQDKERINKRA</sequence>
<proteinExistence type="predicted"/>